<feature type="compositionally biased region" description="Basic residues" evidence="1">
    <location>
        <begin position="202"/>
        <end position="214"/>
    </location>
</feature>
<sequence>MERCDGNLLLLGDDEEKERTYERLIRTWNGREGALVVFDSRGWGEKYGDGHLAASGAGNVPDYLQPVLQHPELGATPAAAAEYLAPICTPKSFRLNVGNDEFWENMAFQTNAQYLEYQVALLKQEDDGHALRTAAKRHRLLLDGMEAIALSNKDEIEGQIKKSRRSRPSIEAPIPGYSLRTTSSSPNGSRHPAADRSSPARPRGKALRRRTGRKLKRWRPWGSFSTPLLPSRGRSWEREGHRTDTWRSRHFARLRRSTPPWRRFSTP</sequence>
<dbReference type="AlphaFoldDB" id="A0AB94IXJ3"/>
<accession>A0AB94IXJ3</accession>
<evidence type="ECO:0000313" key="2">
    <source>
        <dbReference type="EMBL" id="CBL28461.1"/>
    </source>
</evidence>
<dbReference type="KEGG" id="sbr:SY1_13750"/>
<evidence type="ECO:0008006" key="4">
    <source>
        <dbReference type="Google" id="ProtNLM"/>
    </source>
</evidence>
<evidence type="ECO:0000256" key="1">
    <source>
        <dbReference type="SAM" id="MobiDB-lite"/>
    </source>
</evidence>
<evidence type="ECO:0000313" key="3">
    <source>
        <dbReference type="Proteomes" id="UP000008957"/>
    </source>
</evidence>
<gene>
    <name evidence="2" type="ORF">SY1_13750</name>
</gene>
<name>A0AB94IXJ3_9BACT</name>
<dbReference type="Proteomes" id="UP000008957">
    <property type="component" value="Chromosome"/>
</dbReference>
<reference evidence="2 3" key="2">
    <citation type="submission" date="2010-03" db="EMBL/GenBank/DDBJ databases">
        <authorList>
            <person name="Pajon A."/>
        </authorList>
    </citation>
    <scope>NUCLEOTIDE SEQUENCE [LARGE SCALE GENOMIC DNA]</scope>
    <source>
        <strain evidence="2 3">SGP1</strain>
    </source>
</reference>
<reference evidence="3" key="1">
    <citation type="submission" date="2010-03" db="EMBL/GenBank/DDBJ databases">
        <title>The genome sequence of Synergistetes sp. SGP1.</title>
        <authorList>
            <consortium name="metaHIT consortium -- http://www.metahit.eu/"/>
            <person name="Pajon A."/>
            <person name="Turner K."/>
            <person name="Parkhill J."/>
            <person name="Wade W."/>
            <person name="Vartoukian S."/>
        </authorList>
    </citation>
    <scope>NUCLEOTIDE SEQUENCE [LARGE SCALE GENOMIC DNA]</scope>
    <source>
        <strain evidence="3">SGP1</strain>
    </source>
</reference>
<feature type="region of interest" description="Disordered" evidence="1">
    <location>
        <begin position="159"/>
        <end position="214"/>
    </location>
</feature>
<organism evidence="2 3">
    <name type="scientific">Fretibacterium fastidiosum</name>
    <dbReference type="NCBI Taxonomy" id="651822"/>
    <lineage>
        <taxon>Bacteria</taxon>
        <taxon>Thermotogati</taxon>
        <taxon>Synergistota</taxon>
        <taxon>Synergistia</taxon>
        <taxon>Synergistales</taxon>
        <taxon>Aminobacteriaceae</taxon>
        <taxon>Fretibacterium</taxon>
    </lineage>
</organism>
<proteinExistence type="predicted"/>
<dbReference type="RefSeq" id="WP_015556608.1">
    <property type="nucleotide sequence ID" value="NC_021038.1"/>
</dbReference>
<feature type="region of interest" description="Disordered" evidence="1">
    <location>
        <begin position="229"/>
        <end position="251"/>
    </location>
</feature>
<keyword evidence="3" id="KW-1185">Reference proteome</keyword>
<protein>
    <recommendedName>
        <fullName evidence="4">Rhodanese domain-containing protein</fullName>
    </recommendedName>
</protein>
<feature type="compositionally biased region" description="Basic and acidic residues" evidence="1">
    <location>
        <begin position="234"/>
        <end position="247"/>
    </location>
</feature>
<feature type="compositionally biased region" description="Polar residues" evidence="1">
    <location>
        <begin position="179"/>
        <end position="188"/>
    </location>
</feature>
<dbReference type="EMBL" id="FP929056">
    <property type="protein sequence ID" value="CBL28461.1"/>
    <property type="molecule type" value="Genomic_DNA"/>
</dbReference>